<proteinExistence type="predicted"/>
<gene>
    <name evidence="2" type="ORF">KC01_LOCUS34288</name>
</gene>
<protein>
    <submittedName>
        <fullName evidence="2">Uncharacterized protein</fullName>
    </submittedName>
</protein>
<reference evidence="2 3" key="1">
    <citation type="submission" date="2024-04" db="EMBL/GenBank/DDBJ databases">
        <authorList>
            <person name="Waldvogel A.-M."/>
            <person name="Schoenle A."/>
        </authorList>
    </citation>
    <scope>NUCLEOTIDE SEQUENCE [LARGE SCALE GENOMIC DNA]</scope>
</reference>
<evidence type="ECO:0000313" key="2">
    <source>
        <dbReference type="EMBL" id="CAL1607225.1"/>
    </source>
</evidence>
<dbReference type="AlphaFoldDB" id="A0AAV2M1U9"/>
<sequence>MAAAVVGQGVTRGASGSFSPAKGALSGDHCVLVVVGALQSHGALELILRQIETDCCMLCCFEERESCCVTSGLSQRR</sequence>
<organism evidence="2 3">
    <name type="scientific">Knipowitschia caucasica</name>
    <name type="common">Caucasian dwarf goby</name>
    <name type="synonym">Pomatoschistus caucasicus</name>
    <dbReference type="NCBI Taxonomy" id="637954"/>
    <lineage>
        <taxon>Eukaryota</taxon>
        <taxon>Metazoa</taxon>
        <taxon>Chordata</taxon>
        <taxon>Craniata</taxon>
        <taxon>Vertebrata</taxon>
        <taxon>Euteleostomi</taxon>
        <taxon>Actinopterygii</taxon>
        <taxon>Neopterygii</taxon>
        <taxon>Teleostei</taxon>
        <taxon>Neoteleostei</taxon>
        <taxon>Acanthomorphata</taxon>
        <taxon>Gobiaria</taxon>
        <taxon>Gobiiformes</taxon>
        <taxon>Gobioidei</taxon>
        <taxon>Gobiidae</taxon>
        <taxon>Gobiinae</taxon>
        <taxon>Knipowitschia</taxon>
    </lineage>
</organism>
<accession>A0AAV2M1U9</accession>
<evidence type="ECO:0000256" key="1">
    <source>
        <dbReference type="SAM" id="MobiDB-lite"/>
    </source>
</evidence>
<feature type="region of interest" description="Disordered" evidence="1">
    <location>
        <begin position="1"/>
        <end position="23"/>
    </location>
</feature>
<evidence type="ECO:0000313" key="3">
    <source>
        <dbReference type="Proteomes" id="UP001497482"/>
    </source>
</evidence>
<name>A0AAV2M1U9_KNICA</name>
<dbReference type="EMBL" id="OZ035827">
    <property type="protein sequence ID" value="CAL1607225.1"/>
    <property type="molecule type" value="Genomic_DNA"/>
</dbReference>
<keyword evidence="3" id="KW-1185">Reference proteome</keyword>
<dbReference type="Proteomes" id="UP001497482">
    <property type="component" value="Chromosome 5"/>
</dbReference>